<keyword evidence="4" id="KW-0472">Membrane</keyword>
<name>A0A560HBZ5_9PROT</name>
<keyword evidence="5" id="KW-0564">Palmitate</keyword>
<keyword evidence="6" id="KW-0449">Lipoprotein</keyword>
<comment type="similarity">
    <text evidence="1">Belongs to the EcnA/EcnB lipoprotein family.</text>
</comment>
<accession>A0A560HBZ5</accession>
<dbReference type="RefSeq" id="WP_211101951.1">
    <property type="nucleotide sequence ID" value="NZ_VITR01000004.1"/>
</dbReference>
<evidence type="ECO:0000256" key="2">
    <source>
        <dbReference type="ARBA" id="ARBA00022475"/>
    </source>
</evidence>
<gene>
    <name evidence="9" type="ORF">FBZ90_104275</name>
</gene>
<organism evidence="9 10">
    <name type="scientific">Nitrospirillum amazonense</name>
    <dbReference type="NCBI Taxonomy" id="28077"/>
    <lineage>
        <taxon>Bacteria</taxon>
        <taxon>Pseudomonadati</taxon>
        <taxon>Pseudomonadota</taxon>
        <taxon>Alphaproteobacteria</taxon>
        <taxon>Rhodospirillales</taxon>
        <taxon>Azospirillaceae</taxon>
        <taxon>Nitrospirillum</taxon>
    </lineage>
</organism>
<dbReference type="Pfam" id="PF08085">
    <property type="entry name" value="Entericidin"/>
    <property type="match status" value="1"/>
</dbReference>
<feature type="chain" id="PRO_5022117235" evidence="8">
    <location>
        <begin position="23"/>
        <end position="49"/>
    </location>
</feature>
<dbReference type="AlphaFoldDB" id="A0A560HBZ5"/>
<evidence type="ECO:0000313" key="10">
    <source>
        <dbReference type="Proteomes" id="UP000315751"/>
    </source>
</evidence>
<evidence type="ECO:0000256" key="4">
    <source>
        <dbReference type="ARBA" id="ARBA00023136"/>
    </source>
</evidence>
<evidence type="ECO:0000313" key="9">
    <source>
        <dbReference type="EMBL" id="TWB43887.1"/>
    </source>
</evidence>
<dbReference type="GO" id="GO:0009636">
    <property type="term" value="P:response to toxic substance"/>
    <property type="evidence" value="ECO:0007669"/>
    <property type="project" value="InterPro"/>
</dbReference>
<dbReference type="Proteomes" id="UP000315751">
    <property type="component" value="Unassembled WGS sequence"/>
</dbReference>
<dbReference type="EMBL" id="VITR01000004">
    <property type="protein sequence ID" value="TWB43887.1"/>
    <property type="molecule type" value="Genomic_DNA"/>
</dbReference>
<evidence type="ECO:0000256" key="1">
    <source>
        <dbReference type="ARBA" id="ARBA00010296"/>
    </source>
</evidence>
<evidence type="ECO:0000256" key="7">
    <source>
        <dbReference type="SAM" id="MobiDB-lite"/>
    </source>
</evidence>
<proteinExistence type="inferred from homology"/>
<dbReference type="InterPro" id="IPR012556">
    <property type="entry name" value="Entericidin"/>
</dbReference>
<dbReference type="GO" id="GO:0016020">
    <property type="term" value="C:membrane"/>
    <property type="evidence" value="ECO:0007669"/>
    <property type="project" value="InterPro"/>
</dbReference>
<dbReference type="PROSITE" id="PS51257">
    <property type="entry name" value="PROKAR_LIPOPROTEIN"/>
    <property type="match status" value="1"/>
</dbReference>
<evidence type="ECO:0000256" key="3">
    <source>
        <dbReference type="ARBA" id="ARBA00022729"/>
    </source>
</evidence>
<feature type="signal peptide" evidence="8">
    <location>
        <begin position="1"/>
        <end position="22"/>
    </location>
</feature>
<keyword evidence="2" id="KW-1003">Cell membrane</keyword>
<keyword evidence="3 8" id="KW-0732">Signal</keyword>
<evidence type="ECO:0000256" key="5">
    <source>
        <dbReference type="ARBA" id="ARBA00023139"/>
    </source>
</evidence>
<reference evidence="9 10" key="1">
    <citation type="submission" date="2019-06" db="EMBL/GenBank/DDBJ databases">
        <title>Genomic Encyclopedia of Type Strains, Phase IV (KMG-V): Genome sequencing to study the core and pangenomes of soil and plant-associated prokaryotes.</title>
        <authorList>
            <person name="Whitman W."/>
        </authorList>
    </citation>
    <scope>NUCLEOTIDE SEQUENCE [LARGE SCALE GENOMIC DNA]</scope>
    <source>
        <strain evidence="9 10">BR 11622</strain>
    </source>
</reference>
<protein>
    <submittedName>
        <fullName evidence="9">Entericidin EcnA/B family protein</fullName>
    </submittedName>
</protein>
<evidence type="ECO:0000256" key="8">
    <source>
        <dbReference type="SAM" id="SignalP"/>
    </source>
</evidence>
<feature type="compositionally biased region" description="Basic and acidic residues" evidence="7">
    <location>
        <begin position="40"/>
        <end position="49"/>
    </location>
</feature>
<sequence length="49" mass="4947">MSTKLRALVLLSMLGMGALVSACHTTAGAGQDISATGDAISKEARKDTP</sequence>
<keyword evidence="10" id="KW-1185">Reference proteome</keyword>
<comment type="caution">
    <text evidence="9">The sequence shown here is derived from an EMBL/GenBank/DDBJ whole genome shotgun (WGS) entry which is preliminary data.</text>
</comment>
<evidence type="ECO:0000256" key="6">
    <source>
        <dbReference type="ARBA" id="ARBA00023288"/>
    </source>
</evidence>
<feature type="region of interest" description="Disordered" evidence="7">
    <location>
        <begin position="29"/>
        <end position="49"/>
    </location>
</feature>